<dbReference type="Proteomes" id="UP000299084">
    <property type="component" value="Unassembled WGS sequence"/>
</dbReference>
<dbReference type="InterPro" id="IPR053049">
    <property type="entry name" value="TSC22_domain_protein_2"/>
</dbReference>
<feature type="region of interest" description="Disordered" evidence="1">
    <location>
        <begin position="1"/>
        <end position="105"/>
    </location>
</feature>
<keyword evidence="3" id="KW-1185">Reference proteome</keyword>
<dbReference type="PANTHER" id="PTHR46894">
    <property type="entry name" value="TSC22 DOMAIN FAMILY PROTEIN 2"/>
    <property type="match status" value="1"/>
</dbReference>
<name>A0A5N4EJG3_CAMDR</name>
<comment type="caution">
    <text evidence="2">The sequence shown here is derived from an EMBL/GenBank/DDBJ whole genome shotgun (WGS) entry which is preliminary data.</text>
</comment>
<accession>A0A5N4EJG3</accession>
<protein>
    <submittedName>
        <fullName evidence="2">TSC22 domain family protein 2</fullName>
    </submittedName>
</protein>
<dbReference type="EMBL" id="JWIN03000001">
    <property type="protein sequence ID" value="KAB1283136.1"/>
    <property type="molecule type" value="Genomic_DNA"/>
</dbReference>
<evidence type="ECO:0000256" key="1">
    <source>
        <dbReference type="SAM" id="MobiDB-lite"/>
    </source>
</evidence>
<sequence>MEYYERDSDSSVLTRSGDCIRHSNTFDQTADRDSGLGATGGSVVVVVASMPGAHGPDSGTDSSLTAVSQLPPSEKMSQPSPAPPQSFGVGQPQPPPPPVDALANPLQLTPMNSLATSVFSIAIPVDGDEDRTEVFDNQALQYLQMALLKFLIS</sequence>
<organism evidence="2 3">
    <name type="scientific">Camelus dromedarius</name>
    <name type="common">Dromedary</name>
    <name type="synonym">Arabian camel</name>
    <dbReference type="NCBI Taxonomy" id="9838"/>
    <lineage>
        <taxon>Eukaryota</taxon>
        <taxon>Metazoa</taxon>
        <taxon>Chordata</taxon>
        <taxon>Craniata</taxon>
        <taxon>Vertebrata</taxon>
        <taxon>Euteleostomi</taxon>
        <taxon>Mammalia</taxon>
        <taxon>Eutheria</taxon>
        <taxon>Laurasiatheria</taxon>
        <taxon>Artiodactyla</taxon>
        <taxon>Tylopoda</taxon>
        <taxon>Camelidae</taxon>
        <taxon>Camelus</taxon>
    </lineage>
</organism>
<reference evidence="2 3" key="1">
    <citation type="journal article" date="2019" name="Mol. Ecol. Resour.">
        <title>Improving Illumina assemblies with Hi-C and long reads: an example with the North African dromedary.</title>
        <authorList>
            <person name="Elbers J.P."/>
            <person name="Rogers M.F."/>
            <person name="Perelman P.L."/>
            <person name="Proskuryakova A.A."/>
            <person name="Serdyukova N.A."/>
            <person name="Johnson W.E."/>
            <person name="Horin P."/>
            <person name="Corander J."/>
            <person name="Murphy D."/>
            <person name="Burger P.A."/>
        </authorList>
    </citation>
    <scope>NUCLEOTIDE SEQUENCE [LARGE SCALE GENOMIC DNA]</scope>
    <source>
        <strain evidence="2">Drom800</strain>
        <tissue evidence="2">Blood</tissue>
    </source>
</reference>
<feature type="compositionally biased region" description="Low complexity" evidence="1">
    <location>
        <begin position="41"/>
        <end position="53"/>
    </location>
</feature>
<feature type="compositionally biased region" description="Polar residues" evidence="1">
    <location>
        <begin position="59"/>
        <end position="79"/>
    </location>
</feature>
<evidence type="ECO:0000313" key="2">
    <source>
        <dbReference type="EMBL" id="KAB1283136.1"/>
    </source>
</evidence>
<dbReference type="PANTHER" id="PTHR46894:SF1">
    <property type="entry name" value="TSC22 DOMAIN FAMILY PROTEIN 2"/>
    <property type="match status" value="1"/>
</dbReference>
<gene>
    <name evidence="2" type="ORF">Cadr_000000255</name>
</gene>
<dbReference type="AlphaFoldDB" id="A0A5N4EJG3"/>
<proteinExistence type="predicted"/>
<evidence type="ECO:0000313" key="3">
    <source>
        <dbReference type="Proteomes" id="UP000299084"/>
    </source>
</evidence>